<reference evidence="3 4" key="1">
    <citation type="journal article" date="2014" name="Genome Announc.">
        <title>Draft genome sequences of eight enterohepatic helicobacter species isolated from both laboratory and wild rodents.</title>
        <authorList>
            <person name="Sheh A."/>
            <person name="Shen Z."/>
            <person name="Fox J.G."/>
        </authorList>
    </citation>
    <scope>NUCLEOTIDE SEQUENCE [LARGE SCALE GENOMIC DNA]</scope>
    <source>
        <strain evidence="3 4">MIT 97-6194</strain>
    </source>
</reference>
<comment type="caution">
    <text evidence="3">The sequence shown here is derived from an EMBL/GenBank/DDBJ whole genome shotgun (WGS) entry which is preliminary data.</text>
</comment>
<keyword evidence="1" id="KW-0732">Signal</keyword>
<reference evidence="3" key="3">
    <citation type="submission" date="2018-04" db="EMBL/GenBank/DDBJ databases">
        <authorList>
            <person name="Sheh A."/>
            <person name="Shen Z."/>
            <person name="Mannion A.J."/>
            <person name="Fox J.G."/>
        </authorList>
    </citation>
    <scope>NUCLEOTIDE SEQUENCE</scope>
    <source>
        <strain evidence="3">MIT 97-6194</strain>
    </source>
</reference>
<dbReference type="Proteomes" id="UP000477070">
    <property type="component" value="Unassembled WGS sequence"/>
</dbReference>
<dbReference type="Proteomes" id="UP000029714">
    <property type="component" value="Unassembled WGS sequence"/>
</dbReference>
<dbReference type="RefSeq" id="WP_034570758.1">
    <property type="nucleotide sequence ID" value="NZ_JRMP02000001.1"/>
</dbReference>
<protein>
    <submittedName>
        <fullName evidence="3">Uncharacterized protein</fullName>
    </submittedName>
</protein>
<accession>A0A347VQU0</accession>
<name>A0A347VQU0_9HELI</name>
<organism evidence="3 4">
    <name type="scientific">Helicobacter saguini</name>
    <dbReference type="NCBI Taxonomy" id="1548018"/>
    <lineage>
        <taxon>Bacteria</taxon>
        <taxon>Pseudomonadati</taxon>
        <taxon>Campylobacterota</taxon>
        <taxon>Epsilonproteobacteria</taxon>
        <taxon>Campylobacterales</taxon>
        <taxon>Helicobacteraceae</taxon>
        <taxon>Helicobacter</taxon>
    </lineage>
</organism>
<evidence type="ECO:0000313" key="2">
    <source>
        <dbReference type="EMBL" id="MWV68519.1"/>
    </source>
</evidence>
<evidence type="ECO:0000256" key="1">
    <source>
        <dbReference type="SAM" id="SignalP"/>
    </source>
</evidence>
<dbReference type="AlphaFoldDB" id="A0A347VQU0"/>
<reference evidence="2 5" key="4">
    <citation type="submission" date="2019-12" db="EMBL/GenBank/DDBJ databases">
        <title>Multi-Generational Helicobacter saguini Isolates.</title>
        <authorList>
            <person name="Mannion A."/>
            <person name="Shen Z."/>
            <person name="Fox J.G."/>
        </authorList>
    </citation>
    <scope>NUCLEOTIDE SEQUENCE [LARGE SCALE GENOMIC DNA]</scope>
    <source>
        <strain evidence="2">16-048</strain>
        <strain evidence="5">16-048 (F4)</strain>
    </source>
</reference>
<proteinExistence type="predicted"/>
<reference evidence="3 4" key="2">
    <citation type="journal article" date="2016" name="Infect. Immun.">
        <title>Helicobacter saguini, a Novel Helicobacter Isolated from Cotton-Top Tamarins with Ulcerative Colitis, Has Proinflammatory Properties and Induces Typhlocolitis and Dysplasia in Gnotobiotic IL-10-/- Mice.</title>
        <authorList>
            <person name="Shen Z."/>
            <person name="Mannion A."/>
            <person name="Whary M.T."/>
            <person name="Muthupalani S."/>
            <person name="Sheh A."/>
            <person name="Feng Y."/>
            <person name="Gong G."/>
            <person name="Vandamme P."/>
            <person name="Holcombe H.R."/>
            <person name="Paster B.J."/>
            <person name="Fox J.G."/>
        </authorList>
    </citation>
    <scope>NUCLEOTIDE SEQUENCE [LARGE SCALE GENOMIC DNA]</scope>
    <source>
        <strain evidence="3 4">MIT 97-6194</strain>
    </source>
</reference>
<evidence type="ECO:0000313" key="4">
    <source>
        <dbReference type="Proteomes" id="UP000029714"/>
    </source>
</evidence>
<sequence length="168" mass="19681">MRKFVSKILSCVVIFGSFAMATQVEISDKKALFDFRNKDKNFICYKHLEPILNGENEVKLSTSGWENSRTQTQLDLDNLKQDELFDEFKIAKEIVQKLDSKNDEIKKILKDRYQKMRTTAFKMGCVGEEKVSIKDNYGFYVEHIEKATFDYTLKEVYEAMLKELDSTK</sequence>
<dbReference type="STRING" id="1548018.LS64_03650"/>
<dbReference type="EMBL" id="QBIU01000001">
    <property type="protein sequence ID" value="MWV68519.1"/>
    <property type="molecule type" value="Genomic_DNA"/>
</dbReference>
<gene>
    <name evidence="2" type="ORF">DCO61_00340</name>
    <name evidence="3" type="ORF">LS64_000825</name>
</gene>
<keyword evidence="4" id="KW-1185">Reference proteome</keyword>
<dbReference type="EMBL" id="JRMP02000001">
    <property type="protein sequence ID" value="TLD95938.1"/>
    <property type="molecule type" value="Genomic_DNA"/>
</dbReference>
<feature type="signal peptide" evidence="1">
    <location>
        <begin position="1"/>
        <end position="21"/>
    </location>
</feature>
<feature type="chain" id="PRO_5036063094" evidence="1">
    <location>
        <begin position="22"/>
        <end position="168"/>
    </location>
</feature>
<evidence type="ECO:0000313" key="5">
    <source>
        <dbReference type="Proteomes" id="UP000477070"/>
    </source>
</evidence>
<evidence type="ECO:0000313" key="3">
    <source>
        <dbReference type="EMBL" id="TLD95938.1"/>
    </source>
</evidence>